<accession>A0A1T4QJK7</accession>
<name>A0A1T4QJK7_9BACT</name>
<protein>
    <submittedName>
        <fullName evidence="1">Uncharacterized protein</fullName>
    </submittedName>
</protein>
<proteinExistence type="predicted"/>
<sequence length="393" mass="44187">MKQTFSIIIAGLALALYSCAKIEHKKIDDPAYLRVFNNLNYTVALENKDEEQPFLTMLIDPQTDASGMPVSAAIIGDFLDQRSAYAPPYPSHIGSSNSFRNPEYPGKEDVLVGPILNGFDLSSWAQIPSGQHRVMFMYRPVSGIPFFSLEDRLKKKVLLDTVLQLDSREVYTLHILQKNFRTKENGMLLRREIFHKLSLSDSLVYVNFYNMSAEGYEAADKTKKPRNVDAGMLQYGIKDEANVWMTLHTGDGLTNPVPGYNFRFLTTLRRNNTSNAVNSYFSFPLFADNAADGIRTTAWQRFSLLSPGLNPLNNPYNDNNGEVVDGNYAVISCYGNGTRASFERYICSRPNMIVNIHSGTNNPQSFATVNTIEIVNGTAYLTTVQRKYPTPIY</sequence>
<dbReference type="OrthoDB" id="616292at2"/>
<dbReference type="STRING" id="634771.SAMN04488128_102407"/>
<reference evidence="2" key="1">
    <citation type="submission" date="2017-02" db="EMBL/GenBank/DDBJ databases">
        <authorList>
            <person name="Varghese N."/>
            <person name="Submissions S."/>
        </authorList>
    </citation>
    <scope>NUCLEOTIDE SEQUENCE [LARGE SCALE GENOMIC DNA]</scope>
    <source>
        <strain evidence="2">DSM 22224</strain>
    </source>
</reference>
<dbReference type="EMBL" id="FUWZ01000002">
    <property type="protein sequence ID" value="SKA03864.1"/>
    <property type="molecule type" value="Genomic_DNA"/>
</dbReference>
<dbReference type="PROSITE" id="PS51257">
    <property type="entry name" value="PROKAR_LIPOPROTEIN"/>
    <property type="match status" value="1"/>
</dbReference>
<dbReference type="RefSeq" id="WP_078668960.1">
    <property type="nucleotide sequence ID" value="NZ_FUWZ01000002.1"/>
</dbReference>
<dbReference type="AlphaFoldDB" id="A0A1T4QJK7"/>
<evidence type="ECO:0000313" key="1">
    <source>
        <dbReference type="EMBL" id="SKA03864.1"/>
    </source>
</evidence>
<organism evidence="1 2">
    <name type="scientific">Chitinophaga eiseniae</name>
    <dbReference type="NCBI Taxonomy" id="634771"/>
    <lineage>
        <taxon>Bacteria</taxon>
        <taxon>Pseudomonadati</taxon>
        <taxon>Bacteroidota</taxon>
        <taxon>Chitinophagia</taxon>
        <taxon>Chitinophagales</taxon>
        <taxon>Chitinophagaceae</taxon>
        <taxon>Chitinophaga</taxon>
    </lineage>
</organism>
<gene>
    <name evidence="1" type="ORF">SAMN04488128_102407</name>
</gene>
<evidence type="ECO:0000313" key="2">
    <source>
        <dbReference type="Proteomes" id="UP000190367"/>
    </source>
</evidence>
<dbReference type="Proteomes" id="UP000190367">
    <property type="component" value="Unassembled WGS sequence"/>
</dbReference>
<keyword evidence="2" id="KW-1185">Reference proteome</keyword>